<dbReference type="PANTHER" id="PTHR33845">
    <property type="entry name" value="C2H2-TYPE DOMAIN-CONTAINING PROTEIN"/>
    <property type="match status" value="1"/>
</dbReference>
<evidence type="ECO:0000259" key="2">
    <source>
        <dbReference type="PROSITE" id="PS50157"/>
    </source>
</evidence>
<dbReference type="PROSITE" id="PS00028">
    <property type="entry name" value="ZINC_FINGER_C2H2_1"/>
    <property type="match status" value="1"/>
</dbReference>
<reference evidence="3 4" key="1">
    <citation type="submission" date="2022-05" db="EMBL/GenBank/DDBJ databases">
        <authorList>
            <consortium name="Genoscope - CEA"/>
            <person name="William W."/>
        </authorList>
    </citation>
    <scope>NUCLEOTIDE SEQUENCE [LARGE SCALE GENOMIC DNA]</scope>
</reference>
<dbReference type="GO" id="GO:0008270">
    <property type="term" value="F:zinc ion binding"/>
    <property type="evidence" value="ECO:0007669"/>
    <property type="project" value="UniProtKB-KW"/>
</dbReference>
<dbReference type="EMBL" id="CALNXJ010000060">
    <property type="protein sequence ID" value="CAH3156165.1"/>
    <property type="molecule type" value="Genomic_DNA"/>
</dbReference>
<evidence type="ECO:0000313" key="4">
    <source>
        <dbReference type="Proteomes" id="UP001159428"/>
    </source>
</evidence>
<proteinExistence type="predicted"/>
<keyword evidence="4" id="KW-1185">Reference proteome</keyword>
<comment type="caution">
    <text evidence="3">The sequence shown here is derived from an EMBL/GenBank/DDBJ whole genome shotgun (WGS) entry which is preliminary data.</text>
</comment>
<name>A0AAU9XR37_9CNID</name>
<evidence type="ECO:0000256" key="1">
    <source>
        <dbReference type="PROSITE-ProRule" id="PRU00042"/>
    </source>
</evidence>
<gene>
    <name evidence="3" type="ORF">PMEA_00029463</name>
</gene>
<dbReference type="Proteomes" id="UP001159428">
    <property type="component" value="Unassembled WGS sequence"/>
</dbReference>
<protein>
    <recommendedName>
        <fullName evidence="2">C2H2-type domain-containing protein</fullName>
    </recommendedName>
</protein>
<accession>A0AAU9XR37</accession>
<dbReference type="PANTHER" id="PTHR33845:SF1">
    <property type="entry name" value="C2H2-TYPE DOMAIN-CONTAINING PROTEIN"/>
    <property type="match status" value="1"/>
</dbReference>
<sequence length="771" mass="89848">MESTPFRQISTLNRKPFSIPCWTPATPEATFRQIPETEILGTYNAAMHEVARNIPRKRQSLPSQLVSWEESSPAQRQFYIEKAVENCMLVRRQDALSRLDETAEADDVLKSLMTAYKNAKTKSIKTQILSLYAYKYSVSTLKELHSPYGKLSTRQIQRARCHARTIGPGQVPEEKIHHRVRIDMTKVDHFVEFINRPYFYQDVSYGTKFFKLDSGETIEMPNVVRTVTRSTMINQYIQFCQEENFEPLSRTTLFKILEIRQASQRKLLQGLDITAADGSAGFQKIEMIVDDLERGGMNRQWCAEVKERLKSGKRYLKTNYRVHCNPEEALCPDHCRKFALSDEQDPDFQERCSHQHTENCNECQNLRNVLDEVEDKVRGPFWIPYSSEHRDDLLYDYKLAQTDIFEWKAHIVRSAKITPEVNEIDGFSKLHNVQFEEKGIREWRSYRVGRGKEISFDQLLLKGQGDTDIIVSEKFFPLHDARVYQCSDPVTESSEEENDWDDSNISIFECSEPGCVKSFRTFSELESHLDVGDHCVKDERPSETVYDKLRRDWADRFTTSVNVTENEPSEPNIHQSENVSIPALNTVIMGWALHRPRAGSVSFTDKVKKYLTAKFDLGEQSGLKADPQQVSNNMRKTRDEQNRRLFERDEWLTKSQVQGFFSRLAASRRQQAHSEIEHNPKELSLEEKDAERQQLMAHISNEPRPQHPLSYDAFNLCECARDNKLSLFNISLLKEILRFFEVPFKSRDRKKDLIQPLMSFIQKCQCFIYEV</sequence>
<dbReference type="InterPro" id="IPR013087">
    <property type="entry name" value="Znf_C2H2_type"/>
</dbReference>
<dbReference type="AlphaFoldDB" id="A0AAU9XR37"/>
<keyword evidence="1" id="KW-0863">Zinc-finger</keyword>
<feature type="domain" description="C2H2-type" evidence="2">
    <location>
        <begin position="508"/>
        <end position="539"/>
    </location>
</feature>
<organism evidence="3 4">
    <name type="scientific">Pocillopora meandrina</name>
    <dbReference type="NCBI Taxonomy" id="46732"/>
    <lineage>
        <taxon>Eukaryota</taxon>
        <taxon>Metazoa</taxon>
        <taxon>Cnidaria</taxon>
        <taxon>Anthozoa</taxon>
        <taxon>Hexacorallia</taxon>
        <taxon>Scleractinia</taxon>
        <taxon>Astrocoeniina</taxon>
        <taxon>Pocilloporidae</taxon>
        <taxon>Pocillopora</taxon>
    </lineage>
</organism>
<keyword evidence="1" id="KW-0862">Zinc</keyword>
<dbReference type="PROSITE" id="PS50157">
    <property type="entry name" value="ZINC_FINGER_C2H2_2"/>
    <property type="match status" value="1"/>
</dbReference>
<evidence type="ECO:0000313" key="3">
    <source>
        <dbReference type="EMBL" id="CAH3156165.1"/>
    </source>
</evidence>
<keyword evidence="1" id="KW-0479">Metal-binding</keyword>